<feature type="domain" description="AAA+ ATPase" evidence="1">
    <location>
        <begin position="130"/>
        <end position="297"/>
    </location>
</feature>
<dbReference type="AlphaFoldDB" id="A0A5J6WH11"/>
<dbReference type="SUPFAM" id="SSF52540">
    <property type="entry name" value="P-loop containing nucleoside triphosphate hydrolases"/>
    <property type="match status" value="1"/>
</dbReference>
<accession>A0A5J6WH11</accession>
<dbReference type="CDD" id="cd00009">
    <property type="entry name" value="AAA"/>
    <property type="match status" value="1"/>
</dbReference>
<dbReference type="Gene3D" id="3.40.50.300">
    <property type="entry name" value="P-loop containing nucleotide triphosphate hydrolases"/>
    <property type="match status" value="1"/>
</dbReference>
<evidence type="ECO:0000259" key="1">
    <source>
        <dbReference type="SMART" id="SM00382"/>
    </source>
</evidence>
<dbReference type="Proteomes" id="UP000327424">
    <property type="component" value="Chromosome"/>
</dbReference>
<dbReference type="Pfam" id="PF13401">
    <property type="entry name" value="AAA_22"/>
    <property type="match status" value="1"/>
</dbReference>
<name>A0A5J6WH11_MORMI</name>
<dbReference type="OrthoDB" id="5593847at2"/>
<gene>
    <name evidence="2" type="ORF">FR932_02620</name>
</gene>
<dbReference type="Pfam" id="PF11426">
    <property type="entry name" value="Tn7_TnsC_Int"/>
    <property type="match status" value="1"/>
</dbReference>
<dbReference type="InterPro" id="IPR021542">
    <property type="entry name" value="Tn7_TnsC"/>
</dbReference>
<dbReference type="EMBL" id="CP044399">
    <property type="protein sequence ID" value="QFI36804.1"/>
    <property type="molecule type" value="Genomic_DNA"/>
</dbReference>
<dbReference type="InterPro" id="IPR003593">
    <property type="entry name" value="AAA+_ATPase"/>
</dbReference>
<dbReference type="KEGG" id="mmaa:FR932_02620"/>
<proteinExistence type="predicted"/>
<evidence type="ECO:0000313" key="3">
    <source>
        <dbReference type="Proteomes" id="UP000327424"/>
    </source>
</evidence>
<dbReference type="GO" id="GO:0016887">
    <property type="term" value="F:ATP hydrolysis activity"/>
    <property type="evidence" value="ECO:0007669"/>
    <property type="project" value="InterPro"/>
</dbReference>
<dbReference type="Gene3D" id="6.10.20.30">
    <property type="match status" value="1"/>
</dbReference>
<dbReference type="InterPro" id="IPR027417">
    <property type="entry name" value="P-loop_NTPase"/>
</dbReference>
<protein>
    <submittedName>
        <fullName evidence="2">AAA family ATPase</fullName>
    </submittedName>
</protein>
<dbReference type="SMART" id="SM00382">
    <property type="entry name" value="AAA"/>
    <property type="match status" value="1"/>
</dbReference>
<dbReference type="InterPro" id="IPR049945">
    <property type="entry name" value="AAA_22"/>
</dbReference>
<sequence>MSTNNFVHDACYQDPGIKKYQGNAFIEALPPIMSTAQIKTGLTGKVDFDPKDIFIDANRRIHIIANLLNDFFQPISNHLQLESKISIMIRQGYVGRNPDNGALNSHMQNGYERIQSGDLNSFRFTNVKSTALSMALIGNSGCGKTSTLNRILATYPQAIYHEKTNITQIVYLKLDCPSNGSTKSLCHHFFTAIDKILGTNYETKYALKRHGVETLLTLMSQIANVHAVGVLVIDEIQHLSLSGGIDKMLNFFVTLVNVIGLPVILIGTPKARPIFESDFRSARRGAGFGALFWEPMKNLPSKENPRTGKLSKSEWVAFTDKLWGYQWLQKNDTPLSDELRECWYDLSQGVLDIVVKIFVLSQLRAIVLKTERLTINILTQVYEDELKPVHPMLDALRSNDPERIVEFSDLCMPDIDKQLLTLSQKIEHELNNEDSLDNIYHGNQNAKRLHQLLVAMDCNSDLIKPLVNKAFELHPTMTMQQLMPIILEWYNEPKEKIIKSPTPVIKKQNWNTLPSDDMRFMHSESDKGPYSVYEQLKLKGMIFSSDSWLEYVG</sequence>
<organism evidence="2 3">
    <name type="scientific">Moritella marina ATCC 15381</name>
    <dbReference type="NCBI Taxonomy" id="1202962"/>
    <lineage>
        <taxon>Bacteria</taxon>
        <taxon>Pseudomonadati</taxon>
        <taxon>Pseudomonadota</taxon>
        <taxon>Gammaproteobacteria</taxon>
        <taxon>Alteromonadales</taxon>
        <taxon>Moritellaceae</taxon>
        <taxon>Moritella</taxon>
    </lineage>
</organism>
<reference evidence="2 3" key="1">
    <citation type="submission" date="2019-09" db="EMBL/GenBank/DDBJ databases">
        <title>Hybrid Assembly of the complete Genome of the Deep-Sea Bacterium Moritella marina from long Nanopore and Illumina reads.</title>
        <authorList>
            <person name="Magin S."/>
            <person name="Georgoulis A."/>
            <person name="Papadimitriou K."/>
            <person name="Iliakis G."/>
            <person name="Vorgias C.E."/>
        </authorList>
    </citation>
    <scope>NUCLEOTIDE SEQUENCE [LARGE SCALE GENOMIC DNA]</scope>
    <source>
        <strain evidence="2 3">MP-1</strain>
    </source>
</reference>
<evidence type="ECO:0000313" key="2">
    <source>
        <dbReference type="EMBL" id="QFI36804.1"/>
    </source>
</evidence>
<keyword evidence="3" id="KW-1185">Reference proteome</keyword>
<dbReference type="RefSeq" id="WP_019441331.1">
    <property type="nucleotide sequence ID" value="NZ_ALOE01000015.1"/>
</dbReference>